<dbReference type="SUPFAM" id="SSF53187">
    <property type="entry name" value="Zn-dependent exopeptidases"/>
    <property type="match status" value="1"/>
</dbReference>
<evidence type="ECO:0000256" key="2">
    <source>
        <dbReference type="ARBA" id="ARBA00005988"/>
    </source>
</evidence>
<feature type="compositionally biased region" description="Basic and acidic residues" evidence="4">
    <location>
        <begin position="299"/>
        <end position="308"/>
    </location>
</feature>
<dbReference type="EMBL" id="JAINUG010000023">
    <property type="protein sequence ID" value="KAJ8411333.1"/>
    <property type="molecule type" value="Genomic_DNA"/>
</dbReference>
<evidence type="ECO:0000259" key="5">
    <source>
        <dbReference type="PROSITE" id="PS52035"/>
    </source>
</evidence>
<dbReference type="Proteomes" id="UP001221898">
    <property type="component" value="Unassembled WGS sequence"/>
</dbReference>
<proteinExistence type="inferred from homology"/>
<feature type="region of interest" description="Disordered" evidence="4">
    <location>
        <begin position="215"/>
        <end position="308"/>
    </location>
</feature>
<evidence type="ECO:0000256" key="1">
    <source>
        <dbReference type="ARBA" id="ARBA00001947"/>
    </source>
</evidence>
<evidence type="ECO:0000313" key="6">
    <source>
        <dbReference type="EMBL" id="KAJ8411333.1"/>
    </source>
</evidence>
<dbReference type="PROSITE" id="PS52035">
    <property type="entry name" value="PEPTIDASE_M14"/>
    <property type="match status" value="1"/>
</dbReference>
<accession>A0AAD7SZP9</accession>
<comment type="caution">
    <text evidence="6">The sequence shown here is derived from an EMBL/GenBank/DDBJ whole genome shotgun (WGS) entry which is preliminary data.</text>
</comment>
<dbReference type="PANTHER" id="PTHR12756:SF23">
    <property type="entry name" value="CYTOSOLIC CARBOXYPEPTIDASE 3"/>
    <property type="match status" value="1"/>
</dbReference>
<reference evidence="6" key="1">
    <citation type="journal article" date="2023" name="Science">
        <title>Genome structures resolve the early diversification of teleost fishes.</title>
        <authorList>
            <person name="Parey E."/>
            <person name="Louis A."/>
            <person name="Montfort J."/>
            <person name="Bouchez O."/>
            <person name="Roques C."/>
            <person name="Iampietro C."/>
            <person name="Lluch J."/>
            <person name="Castinel A."/>
            <person name="Donnadieu C."/>
            <person name="Desvignes T."/>
            <person name="Floi Bucao C."/>
            <person name="Jouanno E."/>
            <person name="Wen M."/>
            <person name="Mejri S."/>
            <person name="Dirks R."/>
            <person name="Jansen H."/>
            <person name="Henkel C."/>
            <person name="Chen W.J."/>
            <person name="Zahm M."/>
            <person name="Cabau C."/>
            <person name="Klopp C."/>
            <person name="Thompson A.W."/>
            <person name="Robinson-Rechavi M."/>
            <person name="Braasch I."/>
            <person name="Lecointre G."/>
            <person name="Bobe J."/>
            <person name="Postlethwait J.H."/>
            <person name="Berthelot C."/>
            <person name="Roest Crollius H."/>
            <person name="Guiguen Y."/>
        </authorList>
    </citation>
    <scope>NUCLEOTIDE SEQUENCE</scope>
    <source>
        <strain evidence="6">NC1722</strain>
    </source>
</reference>
<feature type="compositionally biased region" description="Basic residues" evidence="4">
    <location>
        <begin position="284"/>
        <end position="295"/>
    </location>
</feature>
<comment type="similarity">
    <text evidence="2 3">Belongs to the peptidase M14 family.</text>
</comment>
<comment type="cofactor">
    <cofactor evidence="1">
        <name>Zn(2+)</name>
        <dbReference type="ChEBI" id="CHEBI:29105"/>
    </cofactor>
</comment>
<feature type="compositionally biased region" description="Basic and acidic residues" evidence="4">
    <location>
        <begin position="258"/>
        <end position="277"/>
    </location>
</feature>
<dbReference type="InterPro" id="IPR000834">
    <property type="entry name" value="Peptidase_M14"/>
</dbReference>
<evidence type="ECO:0000256" key="4">
    <source>
        <dbReference type="SAM" id="MobiDB-lite"/>
    </source>
</evidence>
<name>A0AAD7SZP9_9TELE</name>
<dbReference type="Pfam" id="PF00246">
    <property type="entry name" value="Peptidase_M14"/>
    <property type="match status" value="1"/>
</dbReference>
<dbReference type="GO" id="GO:0006508">
    <property type="term" value="P:proteolysis"/>
    <property type="evidence" value="ECO:0007669"/>
    <property type="project" value="InterPro"/>
</dbReference>
<dbReference type="Gene3D" id="3.40.630.10">
    <property type="entry name" value="Zn peptidases"/>
    <property type="match status" value="1"/>
</dbReference>
<dbReference type="AlphaFoldDB" id="A0AAD7SZP9"/>
<keyword evidence="7" id="KW-1185">Reference proteome</keyword>
<evidence type="ECO:0000313" key="7">
    <source>
        <dbReference type="Proteomes" id="UP001221898"/>
    </source>
</evidence>
<evidence type="ECO:0000256" key="3">
    <source>
        <dbReference type="PROSITE-ProRule" id="PRU01379"/>
    </source>
</evidence>
<protein>
    <recommendedName>
        <fullName evidence="5">Peptidase M14 domain-containing protein</fullName>
    </recommendedName>
</protein>
<feature type="domain" description="Peptidase M14" evidence="5">
    <location>
        <begin position="1"/>
        <end position="196"/>
    </location>
</feature>
<dbReference type="PANTHER" id="PTHR12756">
    <property type="entry name" value="CYTOSOLIC CARBOXYPEPTIDASE"/>
    <property type="match status" value="1"/>
</dbReference>
<gene>
    <name evidence="6" type="ORF">AAFF_G00173390</name>
</gene>
<organism evidence="6 7">
    <name type="scientific">Aldrovandia affinis</name>
    <dbReference type="NCBI Taxonomy" id="143900"/>
    <lineage>
        <taxon>Eukaryota</taxon>
        <taxon>Metazoa</taxon>
        <taxon>Chordata</taxon>
        <taxon>Craniata</taxon>
        <taxon>Vertebrata</taxon>
        <taxon>Euteleostomi</taxon>
        <taxon>Actinopterygii</taxon>
        <taxon>Neopterygii</taxon>
        <taxon>Teleostei</taxon>
        <taxon>Notacanthiformes</taxon>
        <taxon>Halosauridae</taxon>
        <taxon>Aldrovandia</taxon>
    </lineage>
</organism>
<feature type="active site" description="Proton donor/acceptor" evidence="3">
    <location>
        <position position="160"/>
    </location>
</feature>
<dbReference type="GO" id="GO:0004181">
    <property type="term" value="F:metallocarboxypeptidase activity"/>
    <property type="evidence" value="ECO:0007669"/>
    <property type="project" value="InterPro"/>
</dbReference>
<sequence>MKGVVDFLLGASPHAALLRDSFLFKLVPMLNPDGVIVGNSRCSLAGSDLNRSYKSVLRECFPSVAAVRAMVQRLREERTVLLYCDFHGHSRRHNAFLYGCESPTLAHKDPHARVFPLMLSRKCPDLFSFQGCRFGVHRSKEATGRVALWRLGVLNSFTLEASFCGSDMGQRKGTHFSTRDLQMLGVHFCDTLLDYCDPDKYSTCVRELQELMGEEKVGPPHPQSGDTETQALPPTHHQDSANGSSSSESEEAPAPFRTLKEEGNRDTLERRPYELKPLKVPPTIHKRSELRRRHSNLPEARKSDEKSERLEHLVAEYLHGRGQQGRGRALLAPLGQRSEPPHLPKARLSTLSRLPGRPALTTGDTAIGQLPAS</sequence>
<dbReference type="GO" id="GO:0008270">
    <property type="term" value="F:zinc ion binding"/>
    <property type="evidence" value="ECO:0007669"/>
    <property type="project" value="InterPro"/>
</dbReference>
<feature type="region of interest" description="Disordered" evidence="4">
    <location>
        <begin position="333"/>
        <end position="373"/>
    </location>
</feature>
<dbReference type="InterPro" id="IPR050821">
    <property type="entry name" value="Cytosolic_carboxypeptidase"/>
</dbReference>